<gene>
    <name evidence="2" type="ORF">XM53_17800</name>
</gene>
<proteinExistence type="predicted"/>
<feature type="domain" description="AtuA-like ferredoxin-fold" evidence="1">
    <location>
        <begin position="3"/>
        <end position="100"/>
    </location>
</feature>
<dbReference type="InterPro" id="IPR056362">
    <property type="entry name" value="AtuA-like_ferredoxin_dom"/>
</dbReference>
<dbReference type="EMBL" id="LAXJ01000023">
    <property type="protein sequence ID" value="KRS11113.1"/>
    <property type="molecule type" value="Genomic_DNA"/>
</dbReference>
<dbReference type="Proteomes" id="UP000051295">
    <property type="component" value="Unassembled WGS sequence"/>
</dbReference>
<dbReference type="AlphaFoldDB" id="A0A0T5NQ83"/>
<dbReference type="PANTHER" id="PTHR47708:SF2">
    <property type="entry name" value="SI:CH73-132F6.5"/>
    <property type="match status" value="1"/>
</dbReference>
<dbReference type="OrthoDB" id="21390at2"/>
<dbReference type="RefSeq" id="WP_057795783.1">
    <property type="nucleotide sequence ID" value="NZ_LAXJ01000023.1"/>
</dbReference>
<dbReference type="Pfam" id="PF23544">
    <property type="entry name" value="AtuA_ferredoxin"/>
    <property type="match status" value="1"/>
</dbReference>
<protein>
    <submittedName>
        <fullName evidence="2">Beta-lactamase</fullName>
    </submittedName>
</protein>
<dbReference type="STRING" id="1641875.XM53_17800"/>
<reference evidence="2 3" key="1">
    <citation type="submission" date="2015-04" db="EMBL/GenBank/DDBJ databases">
        <title>The draft genome sequence of Roseovarius sp.R12b.</title>
        <authorList>
            <person name="Li G."/>
            <person name="Lai Q."/>
            <person name="Shao Z."/>
            <person name="Yan P."/>
        </authorList>
    </citation>
    <scope>NUCLEOTIDE SEQUENCE [LARGE SCALE GENOMIC DNA]</scope>
    <source>
        <strain evidence="2 3">R12B</strain>
    </source>
</reference>
<sequence>MQTLDTIAYVRSGDKGDVVSIGVIAKSPDLYPKLVNSVTEDSVKELFGDWVKGGVAIYPMENIHSLAVIMRRALGGGATRTLRLDQTGKAMGNGILRLPVKTN</sequence>
<comment type="caution">
    <text evidence="2">The sequence shown here is derived from an EMBL/GenBank/DDBJ whole genome shotgun (WGS) entry which is preliminary data.</text>
</comment>
<accession>A0A0T5NQ83</accession>
<keyword evidence="3" id="KW-1185">Reference proteome</keyword>
<dbReference type="PANTHER" id="PTHR47708">
    <property type="match status" value="1"/>
</dbReference>
<organism evidence="2 3">
    <name type="scientific">Roseovarius atlanticus</name>
    <dbReference type="NCBI Taxonomy" id="1641875"/>
    <lineage>
        <taxon>Bacteria</taxon>
        <taxon>Pseudomonadati</taxon>
        <taxon>Pseudomonadota</taxon>
        <taxon>Alphaproteobacteria</taxon>
        <taxon>Rhodobacterales</taxon>
        <taxon>Roseobacteraceae</taxon>
        <taxon>Roseovarius</taxon>
    </lineage>
</organism>
<evidence type="ECO:0000313" key="2">
    <source>
        <dbReference type="EMBL" id="KRS11113.1"/>
    </source>
</evidence>
<evidence type="ECO:0000313" key="3">
    <source>
        <dbReference type="Proteomes" id="UP000051295"/>
    </source>
</evidence>
<name>A0A0T5NQ83_9RHOB</name>
<dbReference type="PATRIC" id="fig|1641875.4.peg.2074"/>
<evidence type="ECO:0000259" key="1">
    <source>
        <dbReference type="Pfam" id="PF23544"/>
    </source>
</evidence>